<sequence length="129" mass="14688">MTNFRARFKSSMSFRKKNTFAVSPSEAVIHVAKDSRVGSKQSCSCWGRKHRRIITEEVMNKAMPFVQMVKEQYEKKGMAALASACPFDQAAVLLENREYIESSVELDRFSIKFTDEADVERIISETAVP</sequence>
<dbReference type="Pfam" id="PF24810">
    <property type="entry name" value="RBD_LARS1"/>
    <property type="match status" value="1"/>
</dbReference>
<organism evidence="2 3">
    <name type="scientific">Oesophagostomum dentatum</name>
    <name type="common">Nodular worm</name>
    <dbReference type="NCBI Taxonomy" id="61180"/>
    <lineage>
        <taxon>Eukaryota</taxon>
        <taxon>Metazoa</taxon>
        <taxon>Ecdysozoa</taxon>
        <taxon>Nematoda</taxon>
        <taxon>Chromadorea</taxon>
        <taxon>Rhabditida</taxon>
        <taxon>Rhabditina</taxon>
        <taxon>Rhabditomorpha</taxon>
        <taxon>Strongyloidea</taxon>
        <taxon>Strongylidae</taxon>
        <taxon>Oesophagostomum</taxon>
    </lineage>
</organism>
<reference evidence="2 3" key="1">
    <citation type="submission" date="2014-03" db="EMBL/GenBank/DDBJ databases">
        <title>Draft genome of the hookworm Oesophagostomum dentatum.</title>
        <authorList>
            <person name="Mitreva M."/>
        </authorList>
    </citation>
    <scope>NUCLEOTIDE SEQUENCE [LARGE SCALE GENOMIC DNA]</scope>
    <source>
        <strain evidence="2 3">OD-Hann</strain>
    </source>
</reference>
<dbReference type="AlphaFoldDB" id="A0A0B1TBY6"/>
<gene>
    <name evidence="2" type="ORF">OESDEN_04999</name>
</gene>
<dbReference type="OrthoDB" id="10249672at2759"/>
<dbReference type="InterPro" id="IPR055416">
    <property type="entry name" value="RBD_LARS1"/>
</dbReference>
<dbReference type="EMBL" id="KN550096">
    <property type="protein sequence ID" value="KHJ95058.1"/>
    <property type="molecule type" value="Genomic_DNA"/>
</dbReference>
<proteinExistence type="predicted"/>
<evidence type="ECO:0000313" key="2">
    <source>
        <dbReference type="EMBL" id="KHJ95058.1"/>
    </source>
</evidence>
<evidence type="ECO:0000313" key="3">
    <source>
        <dbReference type="Proteomes" id="UP000053660"/>
    </source>
</evidence>
<accession>A0A0B1TBY6</accession>
<keyword evidence="3" id="KW-1185">Reference proteome</keyword>
<evidence type="ECO:0000259" key="1">
    <source>
        <dbReference type="Pfam" id="PF24810"/>
    </source>
</evidence>
<name>A0A0B1TBY6_OESDE</name>
<dbReference type="Proteomes" id="UP000053660">
    <property type="component" value="Unassembled WGS sequence"/>
</dbReference>
<protein>
    <recommendedName>
        <fullName evidence="1">Leucine--tRNA ligase RagD-binding domain-containing protein</fullName>
    </recommendedName>
</protein>
<feature type="domain" description="Leucine--tRNA ligase RagD-binding" evidence="1">
    <location>
        <begin position="56"/>
        <end position="85"/>
    </location>
</feature>